<evidence type="ECO:0000256" key="4">
    <source>
        <dbReference type="ARBA" id="ARBA00022643"/>
    </source>
</evidence>
<keyword evidence="9 14" id="KW-0274">FAD</keyword>
<evidence type="ECO:0000313" key="17">
    <source>
        <dbReference type="EMBL" id="MCU6761351.1"/>
    </source>
</evidence>
<dbReference type="InterPro" id="IPR015865">
    <property type="entry name" value="Riboflavin_kinase_bac/euk"/>
</dbReference>
<dbReference type="Pfam" id="PF06574">
    <property type="entry name" value="FAD_syn"/>
    <property type="match status" value="1"/>
</dbReference>
<reference evidence="17 18" key="1">
    <citation type="journal article" date="2021" name="ISME Commun">
        <title>Automated analysis of genomic sequences facilitates high-throughput and comprehensive description of bacteria.</title>
        <authorList>
            <person name="Hitch T.C.A."/>
        </authorList>
    </citation>
    <scope>NUCLEOTIDE SEQUENCE [LARGE SCALE GENOMIC DNA]</scope>
    <source>
        <strain evidence="17 18">Sanger_109</strain>
    </source>
</reference>
<evidence type="ECO:0000256" key="11">
    <source>
        <dbReference type="ARBA" id="ARBA00023268"/>
    </source>
</evidence>
<evidence type="ECO:0000256" key="7">
    <source>
        <dbReference type="ARBA" id="ARBA00022741"/>
    </source>
</evidence>
<comment type="caution">
    <text evidence="17">The sequence shown here is derived from an EMBL/GenBank/DDBJ whole genome shotgun (WGS) entry which is preliminary data.</text>
</comment>
<dbReference type="EMBL" id="JAOQJQ010000001">
    <property type="protein sequence ID" value="MCU6761351.1"/>
    <property type="molecule type" value="Genomic_DNA"/>
</dbReference>
<dbReference type="EC" id="2.7.7.2" evidence="14"/>
<evidence type="ECO:0000256" key="1">
    <source>
        <dbReference type="ARBA" id="ARBA00004726"/>
    </source>
</evidence>
<sequence length="308" mass="35275">MKIIKDTLDFKINEDVILSLGKFDGIHRGHSLLMDALKEGKKRGLKSAVLTFSISPKVHFDSEMKILTTDEEKMQLLYEDGIDYVIECPFNDEIMKMDAEAFLKMLADRMPIREIVAGTDFRFGYKRQGDHELLKRCAPKYGYQIKIFEKRQFEGTDISSTRIRRLLTEGEIEKANELLGYEYFFCGKVLHGNELGRTIAAPTANLLPPAAKLLPPFGVYAAHIAINGDIYRGISNIGKKPTVNGEYPAGVETYIFDFDDNLYDKAIKVSLCSYIRPERKFRSLEELKKQMKKDIQICKDRLDKYEAS</sequence>
<evidence type="ECO:0000313" key="18">
    <source>
        <dbReference type="Proteomes" id="UP001652442"/>
    </source>
</evidence>
<comment type="similarity">
    <text evidence="14">Belongs to the ribF family.</text>
</comment>
<evidence type="ECO:0000259" key="16">
    <source>
        <dbReference type="SMART" id="SM00904"/>
    </source>
</evidence>
<dbReference type="InterPro" id="IPR014729">
    <property type="entry name" value="Rossmann-like_a/b/a_fold"/>
</dbReference>
<dbReference type="PANTHER" id="PTHR22749:SF6">
    <property type="entry name" value="RIBOFLAVIN KINASE"/>
    <property type="match status" value="1"/>
</dbReference>
<feature type="domain" description="Riboflavin kinase" evidence="16">
    <location>
        <begin position="178"/>
        <end position="303"/>
    </location>
</feature>
<proteinExistence type="inferred from homology"/>
<evidence type="ECO:0000256" key="3">
    <source>
        <dbReference type="ARBA" id="ARBA00022630"/>
    </source>
</evidence>
<keyword evidence="5 14" id="KW-0808">Transferase</keyword>
<evidence type="ECO:0000256" key="8">
    <source>
        <dbReference type="ARBA" id="ARBA00022777"/>
    </source>
</evidence>
<dbReference type="SUPFAM" id="SSF82114">
    <property type="entry name" value="Riboflavin kinase-like"/>
    <property type="match status" value="1"/>
</dbReference>
<dbReference type="PIRSF" id="PIRSF004491">
    <property type="entry name" value="FAD_Synth"/>
    <property type="match status" value="1"/>
</dbReference>
<evidence type="ECO:0000256" key="6">
    <source>
        <dbReference type="ARBA" id="ARBA00022695"/>
    </source>
</evidence>
<keyword evidence="11" id="KW-0511">Multifunctional enzyme</keyword>
<dbReference type="Pfam" id="PF01687">
    <property type="entry name" value="Flavokinase"/>
    <property type="match status" value="1"/>
</dbReference>
<comment type="catalytic activity">
    <reaction evidence="12 14">
        <text>riboflavin + ATP = FMN + ADP + H(+)</text>
        <dbReference type="Rhea" id="RHEA:14357"/>
        <dbReference type="ChEBI" id="CHEBI:15378"/>
        <dbReference type="ChEBI" id="CHEBI:30616"/>
        <dbReference type="ChEBI" id="CHEBI:57986"/>
        <dbReference type="ChEBI" id="CHEBI:58210"/>
        <dbReference type="ChEBI" id="CHEBI:456216"/>
        <dbReference type="EC" id="2.7.1.26"/>
    </reaction>
</comment>
<dbReference type="InterPro" id="IPR002606">
    <property type="entry name" value="Riboflavin_kinase_bac"/>
</dbReference>
<name>A0ABT2THI5_9FIRM</name>
<dbReference type="GO" id="GO:0003919">
    <property type="term" value="F:FMN adenylyltransferase activity"/>
    <property type="evidence" value="ECO:0007669"/>
    <property type="project" value="UniProtKB-EC"/>
</dbReference>
<evidence type="ECO:0000256" key="13">
    <source>
        <dbReference type="ARBA" id="ARBA00049494"/>
    </source>
</evidence>
<keyword evidence="4 14" id="KW-0288">FMN</keyword>
<dbReference type="CDD" id="cd02064">
    <property type="entry name" value="FAD_synthetase_N"/>
    <property type="match status" value="1"/>
</dbReference>
<dbReference type="Proteomes" id="UP001652442">
    <property type="component" value="Unassembled WGS sequence"/>
</dbReference>
<dbReference type="InterPro" id="IPR023468">
    <property type="entry name" value="Riboflavin_kinase"/>
</dbReference>
<dbReference type="SUPFAM" id="SSF52374">
    <property type="entry name" value="Nucleotidylyl transferase"/>
    <property type="match status" value="1"/>
</dbReference>
<dbReference type="SMART" id="SM00904">
    <property type="entry name" value="Flavokinase"/>
    <property type="match status" value="1"/>
</dbReference>
<dbReference type="Gene3D" id="2.40.30.30">
    <property type="entry name" value="Riboflavin kinase-like"/>
    <property type="match status" value="1"/>
</dbReference>
<comment type="pathway">
    <text evidence="1 14">Cofactor biosynthesis; FAD biosynthesis; FAD from FMN: step 1/1.</text>
</comment>
<keyword evidence="6 14" id="KW-0548">Nucleotidyltransferase</keyword>
<evidence type="ECO:0000256" key="5">
    <source>
        <dbReference type="ARBA" id="ARBA00022679"/>
    </source>
</evidence>
<dbReference type="NCBIfam" id="TIGR00083">
    <property type="entry name" value="ribF"/>
    <property type="match status" value="1"/>
</dbReference>
<comment type="catalytic activity">
    <reaction evidence="13 14">
        <text>FMN + ATP + H(+) = FAD + diphosphate</text>
        <dbReference type="Rhea" id="RHEA:17237"/>
        <dbReference type="ChEBI" id="CHEBI:15378"/>
        <dbReference type="ChEBI" id="CHEBI:30616"/>
        <dbReference type="ChEBI" id="CHEBI:33019"/>
        <dbReference type="ChEBI" id="CHEBI:57692"/>
        <dbReference type="ChEBI" id="CHEBI:58210"/>
        <dbReference type="EC" id="2.7.7.2"/>
    </reaction>
</comment>
<feature type="coiled-coil region" evidence="15">
    <location>
        <begin position="281"/>
        <end position="308"/>
    </location>
</feature>
<comment type="pathway">
    <text evidence="2 14">Cofactor biosynthesis; FMN biosynthesis; FMN from riboflavin (ATP route): step 1/1.</text>
</comment>
<keyword evidence="8 14" id="KW-0418">Kinase</keyword>
<dbReference type="Gene3D" id="3.40.50.620">
    <property type="entry name" value="HUPs"/>
    <property type="match status" value="1"/>
</dbReference>
<accession>A0ABT2THI5</accession>
<dbReference type="RefSeq" id="WP_158424187.1">
    <property type="nucleotide sequence ID" value="NZ_JAOQJQ010000001.1"/>
</dbReference>
<keyword evidence="3 14" id="KW-0285">Flavoprotein</keyword>
<gene>
    <name evidence="17" type="ORF">OCV88_03225</name>
</gene>
<keyword evidence="10 14" id="KW-0067">ATP-binding</keyword>
<keyword evidence="18" id="KW-1185">Reference proteome</keyword>
<dbReference type="InterPro" id="IPR023465">
    <property type="entry name" value="Riboflavin_kinase_dom_sf"/>
</dbReference>
<organism evidence="17 18">
    <name type="scientific">Brotonthovivens ammoniilytica</name>
    <dbReference type="NCBI Taxonomy" id="2981725"/>
    <lineage>
        <taxon>Bacteria</taxon>
        <taxon>Bacillati</taxon>
        <taxon>Bacillota</taxon>
        <taxon>Clostridia</taxon>
        <taxon>Lachnospirales</taxon>
        <taxon>Lachnospiraceae</taxon>
        <taxon>Brotonthovivens</taxon>
    </lineage>
</organism>
<evidence type="ECO:0000256" key="2">
    <source>
        <dbReference type="ARBA" id="ARBA00005201"/>
    </source>
</evidence>
<dbReference type="PANTHER" id="PTHR22749">
    <property type="entry name" value="RIBOFLAVIN KINASE/FMN ADENYLYLTRANSFERASE"/>
    <property type="match status" value="1"/>
</dbReference>
<evidence type="ECO:0000256" key="15">
    <source>
        <dbReference type="SAM" id="Coils"/>
    </source>
</evidence>
<evidence type="ECO:0000256" key="9">
    <source>
        <dbReference type="ARBA" id="ARBA00022827"/>
    </source>
</evidence>
<keyword evidence="7 14" id="KW-0547">Nucleotide-binding</keyword>
<dbReference type="EC" id="2.7.1.26" evidence="14"/>
<evidence type="ECO:0000256" key="12">
    <source>
        <dbReference type="ARBA" id="ARBA00047880"/>
    </source>
</evidence>
<dbReference type="NCBIfam" id="NF004162">
    <property type="entry name" value="PRK05627.1-5"/>
    <property type="match status" value="1"/>
</dbReference>
<dbReference type="InterPro" id="IPR015864">
    <property type="entry name" value="FAD_synthase"/>
</dbReference>
<dbReference type="GO" id="GO:0008531">
    <property type="term" value="F:riboflavin kinase activity"/>
    <property type="evidence" value="ECO:0007669"/>
    <property type="project" value="UniProtKB-EC"/>
</dbReference>
<evidence type="ECO:0000256" key="10">
    <source>
        <dbReference type="ARBA" id="ARBA00022840"/>
    </source>
</evidence>
<keyword evidence="15" id="KW-0175">Coiled coil</keyword>
<protein>
    <recommendedName>
        <fullName evidence="14">Riboflavin biosynthesis protein</fullName>
    </recommendedName>
    <domain>
        <recommendedName>
            <fullName evidence="14">Riboflavin kinase</fullName>
            <ecNumber evidence="14">2.7.1.26</ecNumber>
        </recommendedName>
        <alternativeName>
            <fullName evidence="14">Flavokinase</fullName>
        </alternativeName>
    </domain>
    <domain>
        <recommendedName>
            <fullName evidence="14">FMN adenylyltransferase</fullName>
            <ecNumber evidence="14">2.7.7.2</ecNumber>
        </recommendedName>
        <alternativeName>
            <fullName evidence="14">FAD pyrophosphorylase</fullName>
        </alternativeName>
        <alternativeName>
            <fullName evidence="14">FAD synthase</fullName>
        </alternativeName>
    </domain>
</protein>
<evidence type="ECO:0000256" key="14">
    <source>
        <dbReference type="PIRNR" id="PIRNR004491"/>
    </source>
</evidence>